<evidence type="ECO:0000313" key="4">
    <source>
        <dbReference type="Proteomes" id="UP000054498"/>
    </source>
</evidence>
<dbReference type="GeneID" id="25741492"/>
<accession>A0A0D2KVD0</accession>
<keyword evidence="4" id="KW-1185">Reference proteome</keyword>
<evidence type="ECO:0000256" key="2">
    <source>
        <dbReference type="ARBA" id="ARBA00022679"/>
    </source>
</evidence>
<dbReference type="InterPro" id="IPR007213">
    <property type="entry name" value="Ppm1/Ppm2/Tcmp"/>
</dbReference>
<keyword evidence="2" id="KW-0808">Transferase</keyword>
<dbReference type="OrthoDB" id="203237at2759"/>
<evidence type="ECO:0000313" key="3">
    <source>
        <dbReference type="EMBL" id="KIY99348.1"/>
    </source>
</evidence>
<reference evidence="3 4" key="1">
    <citation type="journal article" date="2013" name="BMC Genomics">
        <title>Reconstruction of the lipid metabolism for the microalga Monoraphidium neglectum from its genome sequence reveals characteristics suitable for biofuel production.</title>
        <authorList>
            <person name="Bogen C."/>
            <person name="Al-Dilaimi A."/>
            <person name="Albersmeier A."/>
            <person name="Wichmann J."/>
            <person name="Grundmann M."/>
            <person name="Rupp O."/>
            <person name="Lauersen K.J."/>
            <person name="Blifernez-Klassen O."/>
            <person name="Kalinowski J."/>
            <person name="Goesmann A."/>
            <person name="Mussgnug J.H."/>
            <person name="Kruse O."/>
        </authorList>
    </citation>
    <scope>NUCLEOTIDE SEQUENCE [LARGE SCALE GENOMIC DNA]</scope>
    <source>
        <strain evidence="3 4">SAG 48.87</strain>
    </source>
</reference>
<dbReference type="GO" id="GO:0008168">
    <property type="term" value="F:methyltransferase activity"/>
    <property type="evidence" value="ECO:0007669"/>
    <property type="project" value="UniProtKB-KW"/>
</dbReference>
<dbReference type="InterPro" id="IPR029063">
    <property type="entry name" value="SAM-dependent_MTases_sf"/>
</dbReference>
<dbReference type="KEGG" id="mng:MNEG_8616"/>
<dbReference type="SUPFAM" id="SSF53335">
    <property type="entry name" value="S-adenosyl-L-methionine-dependent methyltransferases"/>
    <property type="match status" value="1"/>
</dbReference>
<dbReference type="RefSeq" id="XP_013898368.1">
    <property type="nucleotide sequence ID" value="XM_014042914.1"/>
</dbReference>
<protein>
    <recommendedName>
        <fullName evidence="5">S-adenosyl-L-methionine-dependent methyltransferase</fullName>
    </recommendedName>
</protein>
<organism evidence="3 4">
    <name type="scientific">Monoraphidium neglectum</name>
    <dbReference type="NCBI Taxonomy" id="145388"/>
    <lineage>
        <taxon>Eukaryota</taxon>
        <taxon>Viridiplantae</taxon>
        <taxon>Chlorophyta</taxon>
        <taxon>core chlorophytes</taxon>
        <taxon>Chlorophyceae</taxon>
        <taxon>CS clade</taxon>
        <taxon>Sphaeropleales</taxon>
        <taxon>Selenastraceae</taxon>
        <taxon>Monoraphidium</taxon>
    </lineage>
</organism>
<sequence>MSLASSIATVPCVRVHCRFGAAAVAKGQHVSFFEVDLPAASQKKRELVEALFSPSAYPRPAYVAADLAAVPLMDALEAAAVGFDRSKPALFTVEGLVYYLPGGSVARLLGGIAARAAPGSRVAFDFLSRDVLDGVRAAPAYKVTARSVANKGEPFISGLPDSPDGVQAFFDGPVREAAAKAAAAGAAGADTPPQRLQLQEFVDAKEMAARQLPHLVWPEPGTKAPPPMLSFYSFASAEVVAAS</sequence>
<dbReference type="EMBL" id="KK101875">
    <property type="protein sequence ID" value="KIY99348.1"/>
    <property type="molecule type" value="Genomic_DNA"/>
</dbReference>
<gene>
    <name evidence="3" type="ORF">MNEG_8616</name>
</gene>
<dbReference type="GO" id="GO:0032259">
    <property type="term" value="P:methylation"/>
    <property type="evidence" value="ECO:0007669"/>
    <property type="project" value="UniProtKB-KW"/>
</dbReference>
<dbReference type="Gene3D" id="3.40.50.150">
    <property type="entry name" value="Vaccinia Virus protein VP39"/>
    <property type="match status" value="1"/>
</dbReference>
<dbReference type="STRING" id="145388.A0A0D2KVD0"/>
<dbReference type="Pfam" id="PF04072">
    <property type="entry name" value="LCM"/>
    <property type="match status" value="1"/>
</dbReference>
<dbReference type="PANTHER" id="PTHR43619">
    <property type="entry name" value="S-ADENOSYL-L-METHIONINE-DEPENDENT METHYLTRANSFERASE YKTD-RELATED"/>
    <property type="match status" value="1"/>
</dbReference>
<dbReference type="Proteomes" id="UP000054498">
    <property type="component" value="Unassembled WGS sequence"/>
</dbReference>
<dbReference type="PANTHER" id="PTHR43619:SF2">
    <property type="entry name" value="S-ADENOSYL-L-METHIONINE-DEPENDENT METHYLTRANSFERASES SUPERFAMILY PROTEIN"/>
    <property type="match status" value="1"/>
</dbReference>
<name>A0A0D2KVD0_9CHLO</name>
<keyword evidence="1" id="KW-0489">Methyltransferase</keyword>
<dbReference type="AlphaFoldDB" id="A0A0D2KVD0"/>
<evidence type="ECO:0008006" key="5">
    <source>
        <dbReference type="Google" id="ProtNLM"/>
    </source>
</evidence>
<evidence type="ECO:0000256" key="1">
    <source>
        <dbReference type="ARBA" id="ARBA00022603"/>
    </source>
</evidence>
<proteinExistence type="predicted"/>